<evidence type="ECO:0000313" key="1">
    <source>
        <dbReference type="EMBL" id="GFG54010.1"/>
    </source>
</evidence>
<dbReference type="Gene3D" id="3.30.70.2970">
    <property type="entry name" value="Protein of unknown function (DUF541), domain 2"/>
    <property type="match status" value="1"/>
</dbReference>
<reference evidence="2 3" key="1">
    <citation type="submission" date="2017-10" db="EMBL/GenBank/DDBJ databases">
        <title>The new phylogeny of genus Mycobacterium.</title>
        <authorList>
            <person name="Tortoli E."/>
            <person name="Trovato A."/>
            <person name="Cirillo D.M."/>
        </authorList>
    </citation>
    <scope>NUCLEOTIDE SEQUENCE [LARGE SCALE GENOMIC DNA]</scope>
    <source>
        <strain evidence="2 3">CCUG37673</strain>
    </source>
</reference>
<sequence>MPTEITVQGTSSVRHAPERGTVHATISYEGPSMQPVYDRTARDLAAVKESVIALHTDDGPVTWWSAQDLRTWSSRPWNQDGKQLPLVYHAQVRVDVRFRDFTALSRWVAQHTNETEGFGVGRVEWTLTDDRRKELLRQVRTEAVQDAARRAQQYADALDLGAVRPVAIADAGMLGSGMARGRSAEMDLMAAPGSAPDVELAPDEIKVSAAVDARFVAG</sequence>
<dbReference type="PANTHER" id="PTHR34387:SF1">
    <property type="entry name" value="PERIPLASMIC IMMUNOGENIC PROTEIN"/>
    <property type="match status" value="1"/>
</dbReference>
<name>A0A2A7N6L8_MYCAG</name>
<dbReference type="RefSeq" id="WP_097940113.1">
    <property type="nucleotide sequence ID" value="NZ_BLKS01000001.1"/>
</dbReference>
<dbReference type="Proteomes" id="UP000220914">
    <property type="component" value="Unassembled WGS sequence"/>
</dbReference>
<dbReference type="OrthoDB" id="3724496at2"/>
<accession>A0A2A7N6L8</accession>
<gene>
    <name evidence="2" type="ORF">CQY20_10955</name>
    <name evidence="1" type="ORF">MAGR_54510</name>
</gene>
<reference evidence="1" key="3">
    <citation type="submission" date="2020-02" db="EMBL/GenBank/DDBJ databases">
        <authorList>
            <person name="Matsumoto Y."/>
            <person name="Motooka D."/>
            <person name="Nakamura S."/>
        </authorList>
    </citation>
    <scope>NUCLEOTIDE SEQUENCE</scope>
    <source>
        <strain evidence="1">JCM 6377</strain>
    </source>
</reference>
<keyword evidence="3" id="KW-1185">Reference proteome</keyword>
<dbReference type="GO" id="GO:0006974">
    <property type="term" value="P:DNA damage response"/>
    <property type="evidence" value="ECO:0007669"/>
    <property type="project" value="TreeGrafter"/>
</dbReference>
<dbReference type="Pfam" id="PF04402">
    <property type="entry name" value="SIMPL"/>
    <property type="match status" value="1"/>
</dbReference>
<dbReference type="AlphaFoldDB" id="A0A2A7N6L8"/>
<dbReference type="Gene3D" id="3.30.110.170">
    <property type="entry name" value="Protein of unknown function (DUF541), domain 1"/>
    <property type="match status" value="1"/>
</dbReference>
<dbReference type="Proteomes" id="UP000465302">
    <property type="component" value="Unassembled WGS sequence"/>
</dbReference>
<proteinExistence type="predicted"/>
<reference evidence="1 4" key="2">
    <citation type="journal article" date="2019" name="Emerg. Microbes Infect.">
        <title>Comprehensive subspecies identification of 175 nontuberculous mycobacteria species based on 7547 genomic profiles.</title>
        <authorList>
            <person name="Matsumoto Y."/>
            <person name="Kinjo T."/>
            <person name="Motooka D."/>
            <person name="Nabeya D."/>
            <person name="Jung N."/>
            <person name="Uechi K."/>
            <person name="Horii T."/>
            <person name="Iida T."/>
            <person name="Fujita J."/>
            <person name="Nakamura S."/>
        </authorList>
    </citation>
    <scope>NUCLEOTIDE SEQUENCE [LARGE SCALE GENOMIC DNA]</scope>
    <source>
        <strain evidence="1 4">JCM 6377</strain>
    </source>
</reference>
<dbReference type="EMBL" id="BLKS01000001">
    <property type="protein sequence ID" value="GFG54010.1"/>
    <property type="molecule type" value="Genomic_DNA"/>
</dbReference>
<dbReference type="InterPro" id="IPR007497">
    <property type="entry name" value="SIMPL/DUF541"/>
</dbReference>
<dbReference type="PANTHER" id="PTHR34387">
    <property type="entry name" value="SLR1258 PROTEIN"/>
    <property type="match status" value="1"/>
</dbReference>
<evidence type="ECO:0000313" key="3">
    <source>
        <dbReference type="Proteomes" id="UP000220914"/>
    </source>
</evidence>
<organism evidence="2 3">
    <name type="scientific">Mycolicibacterium agri</name>
    <name type="common">Mycobacterium agri</name>
    <dbReference type="NCBI Taxonomy" id="36811"/>
    <lineage>
        <taxon>Bacteria</taxon>
        <taxon>Bacillati</taxon>
        <taxon>Actinomycetota</taxon>
        <taxon>Actinomycetes</taxon>
        <taxon>Mycobacteriales</taxon>
        <taxon>Mycobacteriaceae</taxon>
        <taxon>Mycolicibacterium</taxon>
    </lineage>
</organism>
<comment type="caution">
    <text evidence="2">The sequence shown here is derived from an EMBL/GenBank/DDBJ whole genome shotgun (WGS) entry which is preliminary data.</text>
</comment>
<evidence type="ECO:0000313" key="2">
    <source>
        <dbReference type="EMBL" id="PEG39078.1"/>
    </source>
</evidence>
<dbReference type="EMBL" id="PDCP01000016">
    <property type="protein sequence ID" value="PEG39078.1"/>
    <property type="molecule type" value="Genomic_DNA"/>
</dbReference>
<evidence type="ECO:0000313" key="4">
    <source>
        <dbReference type="Proteomes" id="UP000465302"/>
    </source>
</evidence>
<dbReference type="InterPro" id="IPR052022">
    <property type="entry name" value="26kDa_periplasmic_antigen"/>
</dbReference>
<protein>
    <submittedName>
        <fullName evidence="2">SIMPL domain-containing protein</fullName>
    </submittedName>
</protein>